<reference evidence="7 9" key="2">
    <citation type="submission" date="2018-12" db="EMBL/GenBank/DDBJ databases">
        <authorList>
            <person name="hu s."/>
            <person name="Xu Y."/>
            <person name="Xu B."/>
            <person name="Li F."/>
        </authorList>
    </citation>
    <scope>NUCLEOTIDE SEQUENCE [LARGE SCALE GENOMIC DNA]</scope>
    <source>
        <strain evidence="7 9">KSW2-17</strain>
    </source>
</reference>
<dbReference type="Proteomes" id="UP000268291">
    <property type="component" value="Unassembled WGS sequence"/>
</dbReference>
<evidence type="ECO:0000259" key="4">
    <source>
        <dbReference type="PROSITE" id="PS50043"/>
    </source>
</evidence>
<dbReference type="InterPro" id="IPR058245">
    <property type="entry name" value="NreC/VraR/RcsB-like_REC"/>
</dbReference>
<dbReference type="PROSITE" id="PS50043">
    <property type="entry name" value="HTH_LUXR_2"/>
    <property type="match status" value="1"/>
</dbReference>
<dbReference type="InterPro" id="IPR016032">
    <property type="entry name" value="Sig_transdc_resp-reg_C-effctor"/>
</dbReference>
<dbReference type="PROSITE" id="PS50110">
    <property type="entry name" value="RESPONSE_REGULATORY"/>
    <property type="match status" value="1"/>
</dbReference>
<proteinExistence type="predicted"/>
<dbReference type="InterPro" id="IPR000792">
    <property type="entry name" value="Tscrpt_reg_LuxR_C"/>
</dbReference>
<feature type="modified residue" description="4-aspartylphosphate" evidence="3">
    <location>
        <position position="54"/>
    </location>
</feature>
<dbReference type="GO" id="GO:0003677">
    <property type="term" value="F:DNA binding"/>
    <property type="evidence" value="ECO:0007669"/>
    <property type="project" value="UniProtKB-KW"/>
</dbReference>
<evidence type="ECO:0000256" key="3">
    <source>
        <dbReference type="PROSITE-ProRule" id="PRU00169"/>
    </source>
</evidence>
<evidence type="ECO:0000259" key="5">
    <source>
        <dbReference type="PROSITE" id="PS50110"/>
    </source>
</evidence>
<dbReference type="AlphaFoldDB" id="A0A2P8H166"/>
<dbReference type="GO" id="GO:0006355">
    <property type="term" value="P:regulation of DNA-templated transcription"/>
    <property type="evidence" value="ECO:0007669"/>
    <property type="project" value="InterPro"/>
</dbReference>
<evidence type="ECO:0000313" key="9">
    <source>
        <dbReference type="Proteomes" id="UP000268291"/>
    </source>
</evidence>
<dbReference type="SMART" id="SM00421">
    <property type="entry name" value="HTH_LUXR"/>
    <property type="match status" value="1"/>
</dbReference>
<dbReference type="EMBL" id="RZGY01000001">
    <property type="protein sequence ID" value="RUQ85692.1"/>
    <property type="molecule type" value="Genomic_DNA"/>
</dbReference>
<feature type="domain" description="Response regulatory" evidence="5">
    <location>
        <begin position="3"/>
        <end position="119"/>
    </location>
</feature>
<keyword evidence="1 3" id="KW-0597">Phosphoprotein</keyword>
<reference evidence="6 8" key="1">
    <citation type="submission" date="2018-03" db="EMBL/GenBank/DDBJ databases">
        <title>Genomic Encyclopedia of Archaeal and Bacterial Type Strains, Phase II (KMG-II): from individual species to whole genera.</title>
        <authorList>
            <person name="Goeker M."/>
        </authorList>
    </citation>
    <scope>NUCLEOTIDE SEQUENCE [LARGE SCALE GENOMIC DNA]</scope>
    <source>
        <strain evidence="6 8">DSM 21548</strain>
    </source>
</reference>
<gene>
    <name evidence="6" type="ORF">CLV49_3603</name>
    <name evidence="7" type="ORF">ELQ93_01245</name>
</gene>
<dbReference type="PRINTS" id="PR00038">
    <property type="entry name" value="HTHLUXR"/>
</dbReference>
<organism evidence="6 8">
    <name type="scientific">Labedella gwakjiensis</name>
    <dbReference type="NCBI Taxonomy" id="390269"/>
    <lineage>
        <taxon>Bacteria</taxon>
        <taxon>Bacillati</taxon>
        <taxon>Actinomycetota</taxon>
        <taxon>Actinomycetes</taxon>
        <taxon>Micrococcales</taxon>
        <taxon>Microbacteriaceae</taxon>
        <taxon>Labedella</taxon>
    </lineage>
</organism>
<keyword evidence="2" id="KW-0238">DNA-binding</keyword>
<dbReference type="Gene3D" id="3.40.50.2300">
    <property type="match status" value="1"/>
</dbReference>
<evidence type="ECO:0000256" key="1">
    <source>
        <dbReference type="ARBA" id="ARBA00022553"/>
    </source>
</evidence>
<protein>
    <submittedName>
        <fullName evidence="6">LuxR family two component transcriptional regulator</fullName>
    </submittedName>
    <submittedName>
        <fullName evidence="7">Response regulator transcription factor</fullName>
    </submittedName>
</protein>
<dbReference type="SUPFAM" id="SSF46894">
    <property type="entry name" value="C-terminal effector domain of the bipartite response regulators"/>
    <property type="match status" value="1"/>
</dbReference>
<sequence>MIRVIVVDDHAMVREGLVSVLGADGDVEVVGSASNGADALELVHETRPAVVVMDLSMPVMDGVEATRLICAQHPDSRVLVLTSFSDRDRVSRAVAAGAAGYQLKDAEPADLRAAVRAVAAGHAPLDPRVAGVLLPTRAAAGPLSTREREVVALVATGLANKQIATALGITERTVKAHLGSIFRQLGVADRTSAALWARDNLRGEEHTDAG</sequence>
<evidence type="ECO:0000256" key="2">
    <source>
        <dbReference type="ARBA" id="ARBA00023125"/>
    </source>
</evidence>
<dbReference type="InterPro" id="IPR011006">
    <property type="entry name" value="CheY-like_superfamily"/>
</dbReference>
<dbReference type="Pfam" id="PF00072">
    <property type="entry name" value="Response_reg"/>
    <property type="match status" value="1"/>
</dbReference>
<dbReference type="SMART" id="SM00448">
    <property type="entry name" value="REC"/>
    <property type="match status" value="1"/>
</dbReference>
<dbReference type="InterPro" id="IPR039420">
    <property type="entry name" value="WalR-like"/>
</dbReference>
<evidence type="ECO:0000313" key="8">
    <source>
        <dbReference type="Proteomes" id="UP000241203"/>
    </source>
</evidence>
<evidence type="ECO:0000313" key="6">
    <source>
        <dbReference type="EMBL" id="PSL39948.1"/>
    </source>
</evidence>
<evidence type="ECO:0000313" key="7">
    <source>
        <dbReference type="EMBL" id="RUQ85692.1"/>
    </source>
</evidence>
<feature type="domain" description="HTH luxR-type" evidence="4">
    <location>
        <begin position="136"/>
        <end position="201"/>
    </location>
</feature>
<dbReference type="InterPro" id="IPR001789">
    <property type="entry name" value="Sig_transdc_resp-reg_receiver"/>
</dbReference>
<dbReference type="Pfam" id="PF00196">
    <property type="entry name" value="GerE"/>
    <property type="match status" value="1"/>
</dbReference>
<accession>A0A2P8H166</accession>
<comment type="caution">
    <text evidence="6">The sequence shown here is derived from an EMBL/GenBank/DDBJ whole genome shotgun (WGS) entry which is preliminary data.</text>
</comment>
<dbReference type="CDD" id="cd06170">
    <property type="entry name" value="LuxR_C_like"/>
    <property type="match status" value="1"/>
</dbReference>
<dbReference type="SUPFAM" id="SSF52172">
    <property type="entry name" value="CheY-like"/>
    <property type="match status" value="1"/>
</dbReference>
<dbReference type="PANTHER" id="PTHR43214">
    <property type="entry name" value="TWO-COMPONENT RESPONSE REGULATOR"/>
    <property type="match status" value="1"/>
</dbReference>
<dbReference type="OrthoDB" id="9808843at2"/>
<dbReference type="RefSeq" id="WP_106564752.1">
    <property type="nucleotide sequence ID" value="NZ_PYAU01000001.1"/>
</dbReference>
<name>A0A2P8H166_9MICO</name>
<dbReference type="CDD" id="cd17535">
    <property type="entry name" value="REC_NarL-like"/>
    <property type="match status" value="1"/>
</dbReference>
<keyword evidence="9" id="KW-1185">Reference proteome</keyword>
<dbReference type="Proteomes" id="UP000241203">
    <property type="component" value="Unassembled WGS sequence"/>
</dbReference>
<dbReference type="EMBL" id="PYAU01000001">
    <property type="protein sequence ID" value="PSL39948.1"/>
    <property type="molecule type" value="Genomic_DNA"/>
</dbReference>
<dbReference type="GO" id="GO:0000160">
    <property type="term" value="P:phosphorelay signal transduction system"/>
    <property type="evidence" value="ECO:0007669"/>
    <property type="project" value="InterPro"/>
</dbReference>